<keyword evidence="3" id="KW-1185">Reference proteome</keyword>
<dbReference type="EMBL" id="WJBU01000003">
    <property type="protein sequence ID" value="MRD46381.1"/>
    <property type="molecule type" value="Genomic_DNA"/>
</dbReference>
<evidence type="ECO:0000259" key="1">
    <source>
        <dbReference type="Pfam" id="PF07883"/>
    </source>
</evidence>
<dbReference type="InterPro" id="IPR013096">
    <property type="entry name" value="Cupin_2"/>
</dbReference>
<reference evidence="2 3" key="1">
    <citation type="submission" date="2019-11" db="EMBL/GenBank/DDBJ databases">
        <title>Caenimonas koreensis gen. nov., sp. nov., isolated from activated sludge.</title>
        <authorList>
            <person name="Seung H.R."/>
        </authorList>
    </citation>
    <scope>NUCLEOTIDE SEQUENCE [LARGE SCALE GENOMIC DNA]</scope>
    <source>
        <strain evidence="2 3">EMB320</strain>
    </source>
</reference>
<dbReference type="SUPFAM" id="SSF51182">
    <property type="entry name" value="RmlC-like cupins"/>
    <property type="match status" value="1"/>
</dbReference>
<dbReference type="InterPro" id="IPR011051">
    <property type="entry name" value="RmlC_Cupin_sf"/>
</dbReference>
<comment type="caution">
    <text evidence="2">The sequence shown here is derived from an EMBL/GenBank/DDBJ whole genome shotgun (WGS) entry which is preliminary data.</text>
</comment>
<dbReference type="Proteomes" id="UP000487350">
    <property type="component" value="Unassembled WGS sequence"/>
</dbReference>
<gene>
    <name evidence="2" type="ORF">GHT07_03770</name>
</gene>
<accession>A0A844B759</accession>
<dbReference type="InterPro" id="IPR014710">
    <property type="entry name" value="RmlC-like_jellyroll"/>
</dbReference>
<evidence type="ECO:0000313" key="2">
    <source>
        <dbReference type="EMBL" id="MRD46381.1"/>
    </source>
</evidence>
<dbReference type="OrthoDB" id="5639206at2"/>
<dbReference type="Pfam" id="PF07883">
    <property type="entry name" value="Cupin_2"/>
    <property type="match status" value="1"/>
</dbReference>
<organism evidence="2 3">
    <name type="scientific">Caenimonas koreensis DSM 17982</name>
    <dbReference type="NCBI Taxonomy" id="1121255"/>
    <lineage>
        <taxon>Bacteria</taxon>
        <taxon>Pseudomonadati</taxon>
        <taxon>Pseudomonadota</taxon>
        <taxon>Betaproteobacteria</taxon>
        <taxon>Burkholderiales</taxon>
        <taxon>Comamonadaceae</taxon>
        <taxon>Caenimonas</taxon>
    </lineage>
</organism>
<dbReference type="AlphaFoldDB" id="A0A844B759"/>
<proteinExistence type="predicted"/>
<name>A0A844B759_9BURK</name>
<evidence type="ECO:0000313" key="3">
    <source>
        <dbReference type="Proteomes" id="UP000487350"/>
    </source>
</evidence>
<protein>
    <submittedName>
        <fullName evidence="2">Cupin domain-containing protein</fullName>
    </submittedName>
</protein>
<feature type="domain" description="Cupin type-2" evidence="1">
    <location>
        <begin position="30"/>
        <end position="102"/>
    </location>
</feature>
<dbReference type="Gene3D" id="2.60.120.10">
    <property type="entry name" value="Jelly Rolls"/>
    <property type="match status" value="1"/>
</dbReference>
<sequence>MQLPVLPTVVAPDGSQVRVLPALAGAGMAHFRLLPGQVAKAVTHRTVEEIWYIVEGSGQMWRRQGEREEIVALETGVSLTIPLGTHFQFRASANSALSAVAITMPPWPGEGEALFVEGPWHAT</sequence>